<organism evidence="1">
    <name type="scientific">Amphimedon queenslandica</name>
    <name type="common">Sponge</name>
    <dbReference type="NCBI Taxonomy" id="400682"/>
    <lineage>
        <taxon>Eukaryota</taxon>
        <taxon>Metazoa</taxon>
        <taxon>Porifera</taxon>
        <taxon>Demospongiae</taxon>
        <taxon>Heteroscleromorpha</taxon>
        <taxon>Haplosclerida</taxon>
        <taxon>Niphatidae</taxon>
        <taxon>Amphimedon</taxon>
    </lineage>
</organism>
<reference evidence="1" key="1">
    <citation type="submission" date="2017-05" db="UniProtKB">
        <authorList>
            <consortium name="EnsemblMetazoa"/>
        </authorList>
    </citation>
    <scope>IDENTIFICATION</scope>
</reference>
<dbReference type="EnsemblMetazoa" id="Aqu2.1.33256_001">
    <property type="protein sequence ID" value="Aqu2.1.33256_001"/>
    <property type="gene ID" value="Aqu2.1.33256"/>
</dbReference>
<proteinExistence type="predicted"/>
<dbReference type="InParanoid" id="A0A1X7UZY1"/>
<protein>
    <submittedName>
        <fullName evidence="1">Uncharacterized protein</fullName>
    </submittedName>
</protein>
<dbReference type="AlphaFoldDB" id="A0A1X7UZY1"/>
<accession>A0A1X7UZY1</accession>
<sequence length="157" mass="17779">MTTSGKYNCQGSEFYMFLCLFGDVWKAFNEMKCASPHCPTSGKIRTRNASRFNFYSGTINFIEQLKKIFPATNMHMEDYCGAQFKGDPPPKSLSALNNRLVTDDKGEEYRQTYYECRGESIVLNSGFKGNTPWIIPLGIMRVATSCLNTLPKQITIP</sequence>
<evidence type="ECO:0000313" key="1">
    <source>
        <dbReference type="EnsemblMetazoa" id="Aqu2.1.33256_001"/>
    </source>
</evidence>
<name>A0A1X7UZY1_AMPQE</name>
<dbReference type="OrthoDB" id="5791190at2759"/>